<dbReference type="Gene3D" id="3.30.160.60">
    <property type="entry name" value="Classic Zinc Finger"/>
    <property type="match status" value="1"/>
</dbReference>
<reference evidence="5" key="1">
    <citation type="submission" date="2025-08" db="UniProtKB">
        <authorList>
            <consortium name="RefSeq"/>
        </authorList>
    </citation>
    <scope>IDENTIFICATION</scope>
    <source>
        <tissue evidence="5">Whole sample</tissue>
    </source>
</reference>
<dbReference type="InterPro" id="IPR000315">
    <property type="entry name" value="Znf_B-box"/>
</dbReference>
<dbReference type="SUPFAM" id="SSF101898">
    <property type="entry name" value="NHL repeat"/>
    <property type="match status" value="1"/>
</dbReference>
<dbReference type="OrthoDB" id="6057171at2759"/>
<keyword evidence="1" id="KW-0863">Zinc-finger</keyword>
<dbReference type="KEGG" id="cvn:111113339"/>
<keyword evidence="2" id="KW-0175">Coiled coil</keyword>
<dbReference type="PANTHER" id="PTHR25462:SF296">
    <property type="entry name" value="MEIOTIC P26, ISOFORM F"/>
    <property type="match status" value="1"/>
</dbReference>
<dbReference type="Proteomes" id="UP000694844">
    <property type="component" value="Chromosome 9"/>
</dbReference>
<evidence type="ECO:0000259" key="3">
    <source>
        <dbReference type="PROSITE" id="PS50119"/>
    </source>
</evidence>
<dbReference type="AlphaFoldDB" id="A0A8B8BV59"/>
<dbReference type="Gene3D" id="2.120.10.30">
    <property type="entry name" value="TolB, C-terminal domain"/>
    <property type="match status" value="1"/>
</dbReference>
<dbReference type="InterPro" id="IPR047153">
    <property type="entry name" value="TRIM45/56/19-like"/>
</dbReference>
<evidence type="ECO:0000313" key="5">
    <source>
        <dbReference type="RefSeq" id="XP_022307243.1"/>
    </source>
</evidence>
<keyword evidence="1" id="KW-0862">Zinc</keyword>
<dbReference type="RefSeq" id="XP_022307243.1">
    <property type="nucleotide sequence ID" value="XM_022451535.1"/>
</dbReference>
<feature type="domain" description="B box-type" evidence="3">
    <location>
        <begin position="10"/>
        <end position="55"/>
    </location>
</feature>
<sequence length="549" mass="62726">MDSEVTSQAQEVVECNLCQAPVSSFCRRCRINLCEACIPGHLRVTKELSHNVVKFINKDDDETCFCHLHPQQECSAFCETCNLPICSLCVCAKQKSHKISKLRDKIEDILKDIAMENDRLQSFRFRHQLGKILEHTIRNITSLSSVCQRGKDEVTAQGEKWHNLIDNHVKKLHQEFDDTEKEIEAVLQKQKRKSEHVIIKIDEINTELKRIQKSKNVGEMEKFKLEIKEQTTIEEITEYLFPVYHECTINENNMPAYFGYIEKKSEKTLSHFRKNFISDIVSVRKVFEMPFVTSVIDTEFPPNEKNSNRLYDVALSKDNQAWFGGQSEELKSFDLNGTLNHKVKIKCRGLNICTFNQQVIYSDTTELKMISDDNTIVTMFTTGKWEPQGITCAAPGDLLVCLMNNDQSKVVRYSRTGSALQEIQYDSKRQPLYQAAWYIAENVNGDIIVTDYCKEEVITVDKLGIFRYSYSGTESPFKPAGVATDSVGHIFVADLEGNKIHLLDSDGRFLSYIIPYGGIKDPIAICLLEDGEIIVGECKTGLVKVIKFM</sequence>
<dbReference type="SUPFAM" id="SSF57845">
    <property type="entry name" value="B-box zinc-binding domain"/>
    <property type="match status" value="1"/>
</dbReference>
<dbReference type="GeneID" id="111113339"/>
<dbReference type="PANTHER" id="PTHR25462">
    <property type="entry name" value="BONUS, ISOFORM C-RELATED"/>
    <property type="match status" value="1"/>
</dbReference>
<dbReference type="InterPro" id="IPR011042">
    <property type="entry name" value="6-blade_b-propeller_TolB-like"/>
</dbReference>
<evidence type="ECO:0000256" key="2">
    <source>
        <dbReference type="SAM" id="Coils"/>
    </source>
</evidence>
<name>A0A8B8BV59_CRAVI</name>
<proteinExistence type="predicted"/>
<evidence type="ECO:0000313" key="4">
    <source>
        <dbReference type="Proteomes" id="UP000694844"/>
    </source>
</evidence>
<organism evidence="4 5">
    <name type="scientific">Crassostrea virginica</name>
    <name type="common">Eastern oyster</name>
    <dbReference type="NCBI Taxonomy" id="6565"/>
    <lineage>
        <taxon>Eukaryota</taxon>
        <taxon>Metazoa</taxon>
        <taxon>Spiralia</taxon>
        <taxon>Lophotrochozoa</taxon>
        <taxon>Mollusca</taxon>
        <taxon>Bivalvia</taxon>
        <taxon>Autobranchia</taxon>
        <taxon>Pteriomorphia</taxon>
        <taxon>Ostreida</taxon>
        <taxon>Ostreoidea</taxon>
        <taxon>Ostreidae</taxon>
        <taxon>Crassostrea</taxon>
    </lineage>
</organism>
<gene>
    <name evidence="5" type="primary">LOC111113339</name>
</gene>
<dbReference type="PROSITE" id="PS50119">
    <property type="entry name" value="ZF_BBOX"/>
    <property type="match status" value="2"/>
</dbReference>
<dbReference type="GO" id="GO:0008270">
    <property type="term" value="F:zinc ion binding"/>
    <property type="evidence" value="ECO:0007669"/>
    <property type="project" value="UniProtKB-KW"/>
</dbReference>
<feature type="coiled-coil region" evidence="2">
    <location>
        <begin position="92"/>
        <end position="119"/>
    </location>
</feature>
<feature type="domain" description="B box-type" evidence="3">
    <location>
        <begin position="61"/>
        <end position="109"/>
    </location>
</feature>
<accession>A0A8B8BV59</accession>
<evidence type="ECO:0000256" key="1">
    <source>
        <dbReference type="PROSITE-ProRule" id="PRU00024"/>
    </source>
</evidence>
<keyword evidence="4" id="KW-1185">Reference proteome</keyword>
<protein>
    <submittedName>
        <fullName evidence="5">Uncharacterized protein LOC111113339</fullName>
    </submittedName>
</protein>
<keyword evidence="1" id="KW-0479">Metal-binding</keyword>